<dbReference type="PANTHER" id="PTHR23280">
    <property type="entry name" value="4.1 G PROTEIN"/>
    <property type="match status" value="1"/>
</dbReference>
<dbReference type="PROSITE" id="PS50057">
    <property type="entry name" value="FERM_3"/>
    <property type="match status" value="1"/>
</dbReference>
<sequence>MPGLLKLPSRNRNYDSIHYLCTVKFLDDSEALSVTYQRDTKGRFLIDYVCSSIDLLEKDYFGLKYTDADKQECWIDPLKSIYSQLKGISNPLLFFHVKFYPEDPSVIKEEITRYQLFLQVRKDLEENRLICSLQDALLFSAYIVQGRDNLPYSASPPSLTHQPSSPAWKYILYVKLPSSLKGYEENIYQLHRKLKGMKPAEAEFNFLKKASTLPSFGIDPYIVQDIKGDQLYLTVTPQGIVSFVDNQATNTYYW</sequence>
<dbReference type="PANTHER" id="PTHR23280:SF32">
    <property type="entry name" value="FI22325P1"/>
    <property type="match status" value="1"/>
</dbReference>
<dbReference type="OMA" id="CEFNELF"/>
<dbReference type="Gene3D" id="3.10.20.90">
    <property type="entry name" value="Phosphatidylinositol 3-kinase Catalytic Subunit, Chain A, domain 1"/>
    <property type="match status" value="1"/>
</dbReference>
<reference evidence="3" key="3">
    <citation type="submission" date="2015-06" db="UniProtKB">
        <authorList>
            <consortium name="EnsemblMetazoa"/>
        </authorList>
    </citation>
    <scope>IDENTIFICATION</scope>
</reference>
<reference evidence="2 4" key="2">
    <citation type="journal article" date="2013" name="Nature">
        <title>Insights into bilaterian evolution from three spiralian genomes.</title>
        <authorList>
            <person name="Simakov O."/>
            <person name="Marletaz F."/>
            <person name="Cho S.J."/>
            <person name="Edsinger-Gonzales E."/>
            <person name="Havlak P."/>
            <person name="Hellsten U."/>
            <person name="Kuo D.H."/>
            <person name="Larsson T."/>
            <person name="Lv J."/>
            <person name="Arendt D."/>
            <person name="Savage R."/>
            <person name="Osoegawa K."/>
            <person name="de Jong P."/>
            <person name="Grimwood J."/>
            <person name="Chapman J.A."/>
            <person name="Shapiro H."/>
            <person name="Aerts A."/>
            <person name="Otillar R.P."/>
            <person name="Terry A.Y."/>
            <person name="Boore J.L."/>
            <person name="Grigoriev I.V."/>
            <person name="Lindberg D.R."/>
            <person name="Seaver E.C."/>
            <person name="Weisblat D.A."/>
            <person name="Putnam N.H."/>
            <person name="Rokhsar D.S."/>
        </authorList>
    </citation>
    <scope>NUCLEOTIDE SEQUENCE</scope>
</reference>
<dbReference type="FunFam" id="3.10.20.90:FF:000458">
    <property type="entry name" value="Erythrocyte membrane protein band 4.1a"/>
    <property type="match status" value="1"/>
</dbReference>
<organism evidence="3 4">
    <name type="scientific">Helobdella robusta</name>
    <name type="common">Californian leech</name>
    <dbReference type="NCBI Taxonomy" id="6412"/>
    <lineage>
        <taxon>Eukaryota</taxon>
        <taxon>Metazoa</taxon>
        <taxon>Spiralia</taxon>
        <taxon>Lophotrochozoa</taxon>
        <taxon>Annelida</taxon>
        <taxon>Clitellata</taxon>
        <taxon>Hirudinea</taxon>
        <taxon>Rhynchobdellida</taxon>
        <taxon>Glossiphoniidae</taxon>
        <taxon>Helobdella</taxon>
    </lineage>
</organism>
<protein>
    <recommendedName>
        <fullName evidence="1">FERM domain-containing protein</fullName>
    </recommendedName>
</protein>
<dbReference type="PRINTS" id="PR00661">
    <property type="entry name" value="ERMFAMILY"/>
</dbReference>
<dbReference type="PROSITE" id="PS00660">
    <property type="entry name" value="FERM_1"/>
    <property type="match status" value="1"/>
</dbReference>
<dbReference type="SUPFAM" id="SSF47031">
    <property type="entry name" value="Second domain of FERM"/>
    <property type="match status" value="1"/>
</dbReference>
<dbReference type="SUPFAM" id="SSF54236">
    <property type="entry name" value="Ubiquitin-like"/>
    <property type="match status" value="1"/>
</dbReference>
<reference evidence="4" key="1">
    <citation type="submission" date="2012-12" db="EMBL/GenBank/DDBJ databases">
        <authorList>
            <person name="Hellsten U."/>
            <person name="Grimwood J."/>
            <person name="Chapman J.A."/>
            <person name="Shapiro H."/>
            <person name="Aerts A."/>
            <person name="Otillar R.P."/>
            <person name="Terry A.Y."/>
            <person name="Boore J.L."/>
            <person name="Simakov O."/>
            <person name="Marletaz F."/>
            <person name="Cho S.-J."/>
            <person name="Edsinger-Gonzales E."/>
            <person name="Havlak P."/>
            <person name="Kuo D.-H."/>
            <person name="Larsson T."/>
            <person name="Lv J."/>
            <person name="Arendt D."/>
            <person name="Savage R."/>
            <person name="Osoegawa K."/>
            <person name="de Jong P."/>
            <person name="Lindberg D.R."/>
            <person name="Seaver E.C."/>
            <person name="Weisblat D.A."/>
            <person name="Putnam N.H."/>
            <person name="Grigoriev I.V."/>
            <person name="Rokhsar D.S."/>
        </authorList>
    </citation>
    <scope>NUCLEOTIDE SEQUENCE</scope>
</reference>
<dbReference type="InterPro" id="IPR000798">
    <property type="entry name" value="Ez/rad/moesin-like"/>
</dbReference>
<dbReference type="KEGG" id="hro:HELRODRAFT_90674"/>
<dbReference type="InterPro" id="IPR035963">
    <property type="entry name" value="FERM_2"/>
</dbReference>
<evidence type="ECO:0000259" key="1">
    <source>
        <dbReference type="PROSITE" id="PS50057"/>
    </source>
</evidence>
<feature type="domain" description="FERM" evidence="1">
    <location>
        <begin position="19"/>
        <end position="254"/>
    </location>
</feature>
<dbReference type="STRING" id="6412.T1G7U2"/>
<evidence type="ECO:0000313" key="2">
    <source>
        <dbReference type="EMBL" id="ESN90924.1"/>
    </source>
</evidence>
<dbReference type="Gene3D" id="1.20.80.10">
    <property type="match status" value="1"/>
</dbReference>
<evidence type="ECO:0000313" key="3">
    <source>
        <dbReference type="EnsemblMetazoa" id="HelroP90674"/>
    </source>
</evidence>
<dbReference type="InterPro" id="IPR019749">
    <property type="entry name" value="Band_41_domain"/>
</dbReference>
<dbReference type="InterPro" id="IPR019748">
    <property type="entry name" value="FERM_central"/>
</dbReference>
<dbReference type="HOGENOM" id="CLU_003623_1_4_1"/>
<dbReference type="SMART" id="SM00295">
    <property type="entry name" value="B41"/>
    <property type="match status" value="1"/>
</dbReference>
<evidence type="ECO:0000313" key="4">
    <source>
        <dbReference type="Proteomes" id="UP000015101"/>
    </source>
</evidence>
<dbReference type="EMBL" id="KB097739">
    <property type="protein sequence ID" value="ESN90924.1"/>
    <property type="molecule type" value="Genomic_DNA"/>
</dbReference>
<dbReference type="PRINTS" id="PR00935">
    <property type="entry name" value="BAND41"/>
</dbReference>
<dbReference type="CDD" id="cd14473">
    <property type="entry name" value="FERM_B-lobe"/>
    <property type="match status" value="1"/>
</dbReference>
<name>T1G7U2_HELRO</name>
<dbReference type="InParanoid" id="T1G7U2"/>
<dbReference type="OrthoDB" id="6235974at2759"/>
<keyword evidence="4" id="KW-1185">Reference proteome</keyword>
<dbReference type="InterPro" id="IPR018979">
    <property type="entry name" value="FERM_N"/>
</dbReference>
<dbReference type="RefSeq" id="XP_009030972.1">
    <property type="nucleotide sequence ID" value="XM_009032724.1"/>
</dbReference>
<dbReference type="EMBL" id="AMQM01008227">
    <property type="status" value="NOT_ANNOTATED_CDS"/>
    <property type="molecule type" value="Genomic_DNA"/>
</dbReference>
<dbReference type="InterPro" id="IPR019747">
    <property type="entry name" value="FERM_CS"/>
</dbReference>
<dbReference type="GO" id="GO:0008092">
    <property type="term" value="F:cytoskeletal protein binding"/>
    <property type="evidence" value="ECO:0007669"/>
    <property type="project" value="InterPro"/>
</dbReference>
<dbReference type="Pfam" id="PF09379">
    <property type="entry name" value="FERM_N"/>
    <property type="match status" value="1"/>
</dbReference>
<dbReference type="InterPro" id="IPR000299">
    <property type="entry name" value="FERM_domain"/>
</dbReference>
<dbReference type="InterPro" id="IPR029071">
    <property type="entry name" value="Ubiquitin-like_domsf"/>
</dbReference>
<dbReference type="InterPro" id="IPR014352">
    <property type="entry name" value="FERM/acyl-CoA-bd_prot_sf"/>
</dbReference>
<dbReference type="AlphaFoldDB" id="T1G7U2"/>
<dbReference type="EnsemblMetazoa" id="HelroT90674">
    <property type="protein sequence ID" value="HelroP90674"/>
    <property type="gene ID" value="HelroG90674"/>
</dbReference>
<dbReference type="Pfam" id="PF00373">
    <property type="entry name" value="FERM_M"/>
    <property type="match status" value="1"/>
</dbReference>
<gene>
    <name evidence="3" type="primary">20217139</name>
    <name evidence="2" type="ORF">HELRODRAFT_90674</name>
</gene>
<proteinExistence type="predicted"/>
<dbReference type="GeneID" id="20217139"/>
<dbReference type="EMBL" id="AMQM01008226">
    <property type="status" value="NOT_ANNOTATED_CDS"/>
    <property type="molecule type" value="Genomic_DNA"/>
</dbReference>
<dbReference type="Proteomes" id="UP000015101">
    <property type="component" value="Unassembled WGS sequence"/>
</dbReference>
<dbReference type="CTD" id="20217139"/>
<dbReference type="eggNOG" id="KOG3527">
    <property type="taxonomic scope" value="Eukaryota"/>
</dbReference>
<accession>T1G7U2</accession>